<name>A0A833LUK1_9LEPT</name>
<feature type="transmembrane region" description="Helical" evidence="1">
    <location>
        <begin position="399"/>
        <end position="419"/>
    </location>
</feature>
<dbReference type="Gene3D" id="3.40.50.720">
    <property type="entry name" value="NAD(P)-binding Rossmann-like Domain"/>
    <property type="match status" value="1"/>
</dbReference>
<dbReference type="PANTHER" id="PTHR12126">
    <property type="entry name" value="NADH-UBIQUINONE OXIDOREDUCTASE 39 KDA SUBUNIT-RELATED"/>
    <property type="match status" value="1"/>
</dbReference>
<keyword evidence="1" id="KW-0812">Transmembrane</keyword>
<comment type="caution">
    <text evidence="3">The sequence shown here is derived from an EMBL/GenBank/DDBJ whole genome shotgun (WGS) entry which is preliminary data.</text>
</comment>
<dbReference type="GO" id="GO:0044877">
    <property type="term" value="F:protein-containing complex binding"/>
    <property type="evidence" value="ECO:0007669"/>
    <property type="project" value="TreeGrafter"/>
</dbReference>
<proteinExistence type="predicted"/>
<organism evidence="3 4">
    <name type="scientific">Leptonema illini</name>
    <dbReference type="NCBI Taxonomy" id="183"/>
    <lineage>
        <taxon>Bacteria</taxon>
        <taxon>Pseudomonadati</taxon>
        <taxon>Spirochaetota</taxon>
        <taxon>Spirochaetia</taxon>
        <taxon>Leptospirales</taxon>
        <taxon>Leptospiraceae</taxon>
        <taxon>Leptonema</taxon>
    </lineage>
</organism>
<keyword evidence="1" id="KW-1133">Transmembrane helix</keyword>
<feature type="transmembrane region" description="Helical" evidence="1">
    <location>
        <begin position="348"/>
        <end position="367"/>
    </location>
</feature>
<feature type="transmembrane region" description="Helical" evidence="1">
    <location>
        <begin position="374"/>
        <end position="393"/>
    </location>
</feature>
<evidence type="ECO:0000256" key="1">
    <source>
        <dbReference type="SAM" id="Phobius"/>
    </source>
</evidence>
<protein>
    <submittedName>
        <fullName evidence="3">SDR family oxidoreductase</fullName>
    </submittedName>
</protein>
<dbReference type="InterPro" id="IPR025695">
    <property type="entry name" value="DoxX-like"/>
</dbReference>
<accession>A0A833LUK1</accession>
<dbReference type="AlphaFoldDB" id="A0A833LUK1"/>
<sequence length="432" mass="47629">MKPMRIFLIGGTGFIGRAIAERLLADGYTLRLCVRDPARQPALAGVEYVKGDFNIQITDEANESAWRDRLAGCDAVINAVGIIRESKDATFERLHYEGPLALFRAARSLKIRRLIQISALGADEHAETKYHLSKRKADEALRRLIPSAVILRPSLVIGPGGKSTKLLALLATLPLLPLPGGGRFLLQPLRIEDLAAGVSSLIARWPSRGVTVDVAGPEVVTMAQILQSFRRNAGFAAAYLIGIPMSWMRAVARWGTGIVNEETLQMLERGNTGDARPFERLTGLTMRSALALPAGTLYEAALSVIRPMLRYSIAFVWIWTAIVTAFLYEPAISMSWLKQSGVPDGLLVLFLYGSCLFDLVLGLMLFSRYRRISYGFQLAAVAFYTLVIAFRIPELLLHPLGPISKNIPLLVLTAVGWLFDGDDSSDRRRPER</sequence>
<evidence type="ECO:0000259" key="2">
    <source>
        <dbReference type="Pfam" id="PF13460"/>
    </source>
</evidence>
<keyword evidence="1" id="KW-0472">Membrane</keyword>
<dbReference type="SUPFAM" id="SSF51735">
    <property type="entry name" value="NAD(P)-binding Rossmann-fold domains"/>
    <property type="match status" value="1"/>
</dbReference>
<dbReference type="EMBL" id="WBUI01000052">
    <property type="protein sequence ID" value="KAB2928353.1"/>
    <property type="molecule type" value="Genomic_DNA"/>
</dbReference>
<reference evidence="3 4" key="1">
    <citation type="submission" date="2019-10" db="EMBL/GenBank/DDBJ databases">
        <title>Extracellular Electron Transfer in a Candidatus Methanoperedens spp. Enrichment Culture.</title>
        <authorList>
            <person name="Berger S."/>
            <person name="Rangel Shaw D."/>
            <person name="Berben T."/>
            <person name="In 'T Zandt M."/>
            <person name="Frank J."/>
            <person name="Reimann J."/>
            <person name="Jetten M.S.M."/>
            <person name="Welte C.U."/>
        </authorList>
    </citation>
    <scope>NUCLEOTIDE SEQUENCE [LARGE SCALE GENOMIC DNA]</scope>
    <source>
        <strain evidence="3">SB12</strain>
    </source>
</reference>
<gene>
    <name evidence="3" type="ORF">F9K24_22050</name>
</gene>
<evidence type="ECO:0000313" key="3">
    <source>
        <dbReference type="EMBL" id="KAB2928353.1"/>
    </source>
</evidence>
<dbReference type="PANTHER" id="PTHR12126:SF11">
    <property type="entry name" value="NADH DEHYDROGENASE [UBIQUINONE] 1 ALPHA SUBCOMPLEX SUBUNIT 9, MITOCHONDRIAL"/>
    <property type="match status" value="1"/>
</dbReference>
<feature type="transmembrane region" description="Helical" evidence="1">
    <location>
        <begin position="308"/>
        <end position="328"/>
    </location>
</feature>
<evidence type="ECO:0000313" key="4">
    <source>
        <dbReference type="Proteomes" id="UP000460298"/>
    </source>
</evidence>
<dbReference type="Proteomes" id="UP000460298">
    <property type="component" value="Unassembled WGS sequence"/>
</dbReference>
<dbReference type="InterPro" id="IPR051207">
    <property type="entry name" value="ComplexI_NDUFA9_subunit"/>
</dbReference>
<dbReference type="InterPro" id="IPR036291">
    <property type="entry name" value="NAD(P)-bd_dom_sf"/>
</dbReference>
<feature type="domain" description="NAD(P)-binding" evidence="2">
    <location>
        <begin position="10"/>
        <end position="154"/>
    </location>
</feature>
<dbReference type="Pfam" id="PF13460">
    <property type="entry name" value="NAD_binding_10"/>
    <property type="match status" value="1"/>
</dbReference>
<dbReference type="InterPro" id="IPR016040">
    <property type="entry name" value="NAD(P)-bd_dom"/>
</dbReference>
<dbReference type="Pfam" id="PF13781">
    <property type="entry name" value="DoxX_3"/>
    <property type="match status" value="1"/>
</dbReference>